<reference evidence="2 3" key="1">
    <citation type="submission" date="2019-08" db="EMBL/GenBank/DDBJ databases">
        <title>In-depth cultivation of the pig gut microbiome towards novel bacterial diversity and tailored functional studies.</title>
        <authorList>
            <person name="Wylensek D."/>
            <person name="Hitch T.C.A."/>
            <person name="Clavel T."/>
        </authorList>
    </citation>
    <scope>NUCLEOTIDE SEQUENCE [LARGE SCALE GENOMIC DNA]</scope>
    <source>
        <strain evidence="2 3">WCA-MUC-591-APC-4B</strain>
    </source>
</reference>
<evidence type="ECO:0000313" key="2">
    <source>
        <dbReference type="EMBL" id="MST69952.1"/>
    </source>
</evidence>
<dbReference type="PANTHER" id="PTHR33498:SF1">
    <property type="entry name" value="TRANSPOSASE FOR INSERTION SEQUENCE ELEMENT IS1557"/>
    <property type="match status" value="1"/>
</dbReference>
<dbReference type="EMBL" id="VUNA01000001">
    <property type="protein sequence ID" value="MST69952.1"/>
    <property type="molecule type" value="Genomic_DNA"/>
</dbReference>
<evidence type="ECO:0000313" key="3">
    <source>
        <dbReference type="Proteomes" id="UP000469424"/>
    </source>
</evidence>
<accession>A0A6N7X355</accession>
<sequence length="446" mass="51786">MFDSITFNFTIGNFFCNSFFTNVDSGTRIFELYSNQTSESITCPHCGSRMHVYDNASVNLREIPFNSMYYTIFKVHVHRYRCTKCRASTTENIPFKYKETRITDNAAEFVKSLLMHRMSVKDVSLMTGINWNTISSIHKEFMKGELEQRREELRRSNYKPRYLAVDEFSIHKGHTYATCVMDLELGDVIWVGKGRAIKDFKKFFEAFPSEYFSDVEAVAMDMNASYNRLVEENMPHADIVYDRYHMQAQFGKDVLGVVRLDEAKAHNEQSKRIKESITPDKTFEEKQELKDAAKVESAQYKKLKNARWTLLSNSENLSAVKSGHLKEILNSHISLATCYAMKEEMCRLYECDDIEESERGWKNWFTAAKESGIPALVHFAEIKEKRLPGLINHAKHQISTGKLEGFNNKIKVAKRIGYGYRNDDHFFTLIKFLSIPRAKNPSPRKK</sequence>
<organism evidence="2 3">
    <name type="scientific">Mogibacterium kristiansenii</name>
    <dbReference type="NCBI Taxonomy" id="2606708"/>
    <lineage>
        <taxon>Bacteria</taxon>
        <taxon>Bacillati</taxon>
        <taxon>Bacillota</taxon>
        <taxon>Clostridia</taxon>
        <taxon>Peptostreptococcales</taxon>
        <taxon>Anaerovoracaceae</taxon>
        <taxon>Mogibacterium</taxon>
    </lineage>
</organism>
<keyword evidence="3" id="KW-1185">Reference proteome</keyword>
<dbReference type="Proteomes" id="UP000469424">
    <property type="component" value="Unassembled WGS sequence"/>
</dbReference>
<comment type="caution">
    <text evidence="2">The sequence shown here is derived from an EMBL/GenBank/DDBJ whole genome shotgun (WGS) entry which is preliminary data.</text>
</comment>
<name>A0A6N7X355_9FIRM</name>
<dbReference type="PANTHER" id="PTHR33498">
    <property type="entry name" value="TRANSPOSASE FOR INSERTION SEQUENCE ELEMENT IS1557"/>
    <property type="match status" value="1"/>
</dbReference>
<protein>
    <submittedName>
        <fullName evidence="2">ISL3 family transposase</fullName>
    </submittedName>
</protein>
<dbReference type="InterPro" id="IPR002560">
    <property type="entry name" value="Transposase_DDE"/>
</dbReference>
<dbReference type="Pfam" id="PF01610">
    <property type="entry name" value="DDE_Tnp_ISL3"/>
    <property type="match status" value="1"/>
</dbReference>
<gene>
    <name evidence="2" type="ORF">FYJ65_01120</name>
</gene>
<evidence type="ECO:0000259" key="1">
    <source>
        <dbReference type="Pfam" id="PF01610"/>
    </source>
</evidence>
<dbReference type="NCBIfam" id="NF033550">
    <property type="entry name" value="transpos_ISL3"/>
    <property type="match status" value="1"/>
</dbReference>
<dbReference type="InterPro" id="IPR047951">
    <property type="entry name" value="Transpos_ISL3"/>
</dbReference>
<dbReference type="RefSeq" id="WP_154553505.1">
    <property type="nucleotide sequence ID" value="NZ_VUNA01000001.1"/>
</dbReference>
<feature type="domain" description="Transposase IS204/IS1001/IS1096/IS1165 DDE" evidence="1">
    <location>
        <begin position="163"/>
        <end position="429"/>
    </location>
</feature>
<dbReference type="AlphaFoldDB" id="A0A6N7X355"/>
<proteinExistence type="predicted"/>